<dbReference type="Proteomes" id="UP001432322">
    <property type="component" value="Unassembled WGS sequence"/>
</dbReference>
<evidence type="ECO:0000256" key="4">
    <source>
        <dbReference type="ARBA" id="ARBA00022692"/>
    </source>
</evidence>
<dbReference type="GO" id="GO:0005789">
    <property type="term" value="C:endoplasmic reticulum membrane"/>
    <property type="evidence" value="ECO:0007669"/>
    <property type="project" value="UniProtKB-SubCell"/>
</dbReference>
<evidence type="ECO:0000313" key="12">
    <source>
        <dbReference type="EMBL" id="GMT18557.1"/>
    </source>
</evidence>
<proteinExistence type="inferred from homology"/>
<feature type="transmembrane region" description="Helical" evidence="11">
    <location>
        <begin position="40"/>
        <end position="64"/>
    </location>
</feature>
<feature type="non-terminal residue" evidence="12">
    <location>
        <position position="235"/>
    </location>
</feature>
<dbReference type="GO" id="GO:0005886">
    <property type="term" value="C:plasma membrane"/>
    <property type="evidence" value="ECO:0007669"/>
    <property type="project" value="UniProtKB-SubCell"/>
</dbReference>
<dbReference type="AlphaFoldDB" id="A0AAV5VIK0"/>
<feature type="transmembrane region" description="Helical" evidence="11">
    <location>
        <begin position="6"/>
        <end position="28"/>
    </location>
</feature>
<keyword evidence="4 11" id="KW-0812">Transmembrane</keyword>
<evidence type="ECO:0000256" key="3">
    <source>
        <dbReference type="ARBA" id="ARBA00022475"/>
    </source>
</evidence>
<dbReference type="EMBL" id="BTSY01000003">
    <property type="protein sequence ID" value="GMT18557.1"/>
    <property type="molecule type" value="Genomic_DNA"/>
</dbReference>
<feature type="non-terminal residue" evidence="12">
    <location>
        <position position="1"/>
    </location>
</feature>
<accession>A0AAV5VIK0</accession>
<protein>
    <recommendedName>
        <fullName evidence="9">BOS complex subunit TMEM147</fullName>
    </recommendedName>
    <alternativeName>
        <fullName evidence="10">Transmembrane protein 147</fullName>
    </alternativeName>
</protein>
<evidence type="ECO:0000256" key="8">
    <source>
        <dbReference type="ARBA" id="ARBA00034739"/>
    </source>
</evidence>
<evidence type="ECO:0000256" key="7">
    <source>
        <dbReference type="ARBA" id="ARBA00023136"/>
    </source>
</evidence>
<organism evidence="12 13">
    <name type="scientific">Pristionchus fissidentatus</name>
    <dbReference type="NCBI Taxonomy" id="1538716"/>
    <lineage>
        <taxon>Eukaryota</taxon>
        <taxon>Metazoa</taxon>
        <taxon>Ecdysozoa</taxon>
        <taxon>Nematoda</taxon>
        <taxon>Chromadorea</taxon>
        <taxon>Rhabditida</taxon>
        <taxon>Rhabditina</taxon>
        <taxon>Diplogasteromorpha</taxon>
        <taxon>Diplogasteroidea</taxon>
        <taxon>Neodiplogasteridae</taxon>
        <taxon>Pristionchus</taxon>
    </lineage>
</organism>
<dbReference type="PANTHER" id="PTHR12869">
    <property type="entry name" value="SMALL SEVEN TRANSMEMBRANE DOMAIN-CONTAINING PROTEIN"/>
    <property type="match status" value="1"/>
</dbReference>
<keyword evidence="3" id="KW-1003">Cell membrane</keyword>
<evidence type="ECO:0000313" key="13">
    <source>
        <dbReference type="Proteomes" id="UP001432322"/>
    </source>
</evidence>
<feature type="transmembrane region" description="Helical" evidence="11">
    <location>
        <begin position="149"/>
        <end position="167"/>
    </location>
</feature>
<dbReference type="InterPro" id="IPR019164">
    <property type="entry name" value="TMEM147"/>
</dbReference>
<name>A0AAV5VIK0_9BILA</name>
<keyword evidence="5" id="KW-0256">Endoplasmic reticulum</keyword>
<sequence length="235" mass="26095">SSSTEMVFFHFINCLALAFAPFFIVYKYSGLNEYTSVWRIARVVIGFFLAQLVKLLALATFFPASDGETFNLIPDLLKSSADVIDVVGMYLMITYFMTGKSEVRYFSTGLGWAAAFSASSRIFLFWSGARGTAFHWRYMQSALDSSSDLVLYTAMACLVGIASRTDLPVSAKRLATFLLAASVFHGFFYQCFVHYLALSSWSLVAAKFAFSLALGGGAVVVYSTLNYHAQYYNKK</sequence>
<reference evidence="12" key="1">
    <citation type="submission" date="2023-10" db="EMBL/GenBank/DDBJ databases">
        <title>Genome assembly of Pristionchus species.</title>
        <authorList>
            <person name="Yoshida K."/>
            <person name="Sommer R.J."/>
        </authorList>
    </citation>
    <scope>NUCLEOTIDE SEQUENCE</scope>
    <source>
        <strain evidence="12">RS5133</strain>
    </source>
</reference>
<evidence type="ECO:0000256" key="11">
    <source>
        <dbReference type="SAM" id="Phobius"/>
    </source>
</evidence>
<comment type="caution">
    <text evidence="12">The sequence shown here is derived from an EMBL/GenBank/DDBJ whole genome shotgun (WGS) entry which is preliminary data.</text>
</comment>
<feature type="transmembrane region" description="Helical" evidence="11">
    <location>
        <begin position="203"/>
        <end position="225"/>
    </location>
</feature>
<keyword evidence="13" id="KW-1185">Reference proteome</keyword>
<evidence type="ECO:0000256" key="2">
    <source>
        <dbReference type="ARBA" id="ARBA00004651"/>
    </source>
</evidence>
<dbReference type="PANTHER" id="PTHR12869:SF0">
    <property type="entry name" value="BOS COMPLEX SUBUNIT TMEM147"/>
    <property type="match status" value="1"/>
</dbReference>
<feature type="transmembrane region" description="Helical" evidence="11">
    <location>
        <begin position="174"/>
        <end position="197"/>
    </location>
</feature>
<comment type="subcellular location">
    <subcellularLocation>
        <location evidence="2">Cell membrane</location>
        <topology evidence="2">Multi-pass membrane protein</topology>
    </subcellularLocation>
    <subcellularLocation>
        <location evidence="1">Endoplasmic reticulum membrane</location>
        <topology evidence="1">Multi-pass membrane protein</topology>
    </subcellularLocation>
</comment>
<keyword evidence="7 11" id="KW-0472">Membrane</keyword>
<keyword evidence="6 11" id="KW-1133">Transmembrane helix</keyword>
<evidence type="ECO:0000256" key="10">
    <source>
        <dbReference type="ARBA" id="ARBA00034899"/>
    </source>
</evidence>
<comment type="similarity">
    <text evidence="8">Belongs to the TMEM147 family.</text>
</comment>
<evidence type="ECO:0000256" key="9">
    <source>
        <dbReference type="ARBA" id="ARBA00034846"/>
    </source>
</evidence>
<evidence type="ECO:0000256" key="6">
    <source>
        <dbReference type="ARBA" id="ARBA00022989"/>
    </source>
</evidence>
<dbReference type="Pfam" id="PF09767">
    <property type="entry name" value="DUF2053"/>
    <property type="match status" value="1"/>
</dbReference>
<evidence type="ECO:0000256" key="1">
    <source>
        <dbReference type="ARBA" id="ARBA00004477"/>
    </source>
</evidence>
<feature type="transmembrane region" description="Helical" evidence="11">
    <location>
        <begin position="109"/>
        <end position="129"/>
    </location>
</feature>
<gene>
    <name evidence="12" type="ORF">PFISCL1PPCAC_9854</name>
</gene>
<evidence type="ECO:0000256" key="5">
    <source>
        <dbReference type="ARBA" id="ARBA00022824"/>
    </source>
</evidence>